<dbReference type="STRING" id="1611254.A0A2G5SBN1"/>
<sequence>MITQFPGECAQHHYTFDRSSFTSEGDSVITEIYLKRLQDFHKVIELLRKEAMHVSIWKSVLADCYELRGLEERMVLAINM</sequence>
<gene>
    <name evidence="1" type="ORF">B9Z55_028535</name>
</gene>
<dbReference type="Proteomes" id="UP000230233">
    <property type="component" value="Unassembled WGS sequence"/>
</dbReference>
<accession>A0A2G5SBN1</accession>
<dbReference type="EMBL" id="PDUG01000025">
    <property type="protein sequence ID" value="PIC12306.1"/>
    <property type="molecule type" value="Genomic_DNA"/>
</dbReference>
<dbReference type="OrthoDB" id="5778006at2759"/>
<keyword evidence="2" id="KW-1185">Reference proteome</keyword>
<name>A0A2G5SBN1_9PELO</name>
<proteinExistence type="predicted"/>
<evidence type="ECO:0000313" key="2">
    <source>
        <dbReference type="Proteomes" id="UP000230233"/>
    </source>
</evidence>
<evidence type="ECO:0000313" key="1">
    <source>
        <dbReference type="EMBL" id="PIC12306.1"/>
    </source>
</evidence>
<protein>
    <submittedName>
        <fullName evidence="1">Uncharacterized protein</fullName>
    </submittedName>
</protein>
<comment type="caution">
    <text evidence="1">The sequence shown here is derived from an EMBL/GenBank/DDBJ whole genome shotgun (WGS) entry which is preliminary data.</text>
</comment>
<organism evidence="1 2">
    <name type="scientific">Caenorhabditis nigoni</name>
    <dbReference type="NCBI Taxonomy" id="1611254"/>
    <lineage>
        <taxon>Eukaryota</taxon>
        <taxon>Metazoa</taxon>
        <taxon>Ecdysozoa</taxon>
        <taxon>Nematoda</taxon>
        <taxon>Chromadorea</taxon>
        <taxon>Rhabditida</taxon>
        <taxon>Rhabditina</taxon>
        <taxon>Rhabditomorpha</taxon>
        <taxon>Rhabditoidea</taxon>
        <taxon>Rhabditidae</taxon>
        <taxon>Peloderinae</taxon>
        <taxon>Caenorhabditis</taxon>
    </lineage>
</organism>
<dbReference type="AlphaFoldDB" id="A0A2G5SBN1"/>
<reference evidence="2" key="1">
    <citation type="submission" date="2017-10" db="EMBL/GenBank/DDBJ databases">
        <title>Rapid genome shrinkage in a self-fertile nematode reveals novel sperm competition proteins.</title>
        <authorList>
            <person name="Yin D."/>
            <person name="Schwarz E.M."/>
            <person name="Thomas C.G."/>
            <person name="Felde R.L."/>
            <person name="Korf I.F."/>
            <person name="Cutter A.D."/>
            <person name="Schartner C.M."/>
            <person name="Ralston E.J."/>
            <person name="Meyer B.J."/>
            <person name="Haag E.S."/>
        </authorList>
    </citation>
    <scope>NUCLEOTIDE SEQUENCE [LARGE SCALE GENOMIC DNA]</scope>
    <source>
        <strain evidence="2">JU1422</strain>
    </source>
</reference>